<organism evidence="2 3">
    <name type="scientific">Kingdonia uniflora</name>
    <dbReference type="NCBI Taxonomy" id="39325"/>
    <lineage>
        <taxon>Eukaryota</taxon>
        <taxon>Viridiplantae</taxon>
        <taxon>Streptophyta</taxon>
        <taxon>Embryophyta</taxon>
        <taxon>Tracheophyta</taxon>
        <taxon>Spermatophyta</taxon>
        <taxon>Magnoliopsida</taxon>
        <taxon>Ranunculales</taxon>
        <taxon>Circaeasteraceae</taxon>
        <taxon>Kingdonia</taxon>
    </lineage>
</organism>
<proteinExistence type="inferred from homology"/>
<keyword evidence="1" id="KW-0460">Magnesium</keyword>
<comment type="cofactor">
    <cofactor evidence="1">
        <name>Mg(2+)</name>
        <dbReference type="ChEBI" id="CHEBI:18420"/>
    </cofactor>
</comment>
<comment type="cofactor">
    <cofactor evidence="1">
        <name>Mn(2+)</name>
        <dbReference type="ChEBI" id="CHEBI:29035"/>
    </cofactor>
</comment>
<keyword evidence="3" id="KW-1185">Reference proteome</keyword>
<dbReference type="PANTHER" id="PTHR12320:SF83">
    <property type="entry name" value="PROTEIN PHOSPHATASE 2C 55-RELATED"/>
    <property type="match status" value="1"/>
</dbReference>
<dbReference type="InterPro" id="IPR036457">
    <property type="entry name" value="PPM-type-like_dom_sf"/>
</dbReference>
<dbReference type="InterPro" id="IPR039123">
    <property type="entry name" value="PPTC7"/>
</dbReference>
<reference evidence="2 3" key="1">
    <citation type="journal article" date="2020" name="IScience">
        <title>Genome Sequencing of the Endangered Kingdonia uniflora (Circaeasteraceae, Ranunculales) Reveals Potential Mechanisms of Evolutionary Specialization.</title>
        <authorList>
            <person name="Sun Y."/>
            <person name="Deng T."/>
            <person name="Zhang A."/>
            <person name="Moore M.J."/>
            <person name="Landis J.B."/>
            <person name="Lin N."/>
            <person name="Zhang H."/>
            <person name="Zhang X."/>
            <person name="Huang J."/>
            <person name="Zhang X."/>
            <person name="Sun H."/>
            <person name="Wang H."/>
        </authorList>
    </citation>
    <scope>NUCLEOTIDE SEQUENCE [LARGE SCALE GENOMIC DNA]</scope>
    <source>
        <strain evidence="2">TB1705</strain>
        <tissue evidence="2">Leaf</tissue>
    </source>
</reference>
<sequence>MTTEDDAAGILPRESHWDNFVVEMVSLSTMSFLSATVRELTVQQLACDKIIEEDARAARGEIILKVLGSRTLKLHLGSCYLPHPAKEETGGEDAHFICIDEQAIGVADGVGGWADMGINAGLYAQELMPKSKKVMNVLQYYPAQLNGNVYKMMRVCEVLNEKWRTEVTAKQFEAEDVMIYYKCKYVEGQSSGYLYSDLARPKFFNFKSAGRPWNNHLVWVEGNCIQVLDYPVLELNHRYYNPKPSRTKPASSTVLLEIQMSKNRYSVEKSLLNRKRHKEKASARTKHHDSARMAELELKYCLMATMDPEQLDAEYYEHTFTVRKFKEIEFPSETPEEVMADAGISPEKVLEVPL</sequence>
<dbReference type="EMBL" id="JACGCM010002784">
    <property type="protein sequence ID" value="KAF6135462.1"/>
    <property type="molecule type" value="Genomic_DNA"/>
</dbReference>
<dbReference type="GO" id="GO:0004722">
    <property type="term" value="F:protein serine/threonine phosphatase activity"/>
    <property type="evidence" value="ECO:0007669"/>
    <property type="project" value="UniProtKB-EC"/>
</dbReference>
<gene>
    <name evidence="2" type="ORF">GIB67_015315</name>
</gene>
<comment type="catalytic activity">
    <reaction evidence="1">
        <text>O-phospho-L-seryl-[protein] + H2O = L-seryl-[protein] + phosphate</text>
        <dbReference type="Rhea" id="RHEA:20629"/>
        <dbReference type="Rhea" id="RHEA-COMP:9863"/>
        <dbReference type="Rhea" id="RHEA-COMP:11604"/>
        <dbReference type="ChEBI" id="CHEBI:15377"/>
        <dbReference type="ChEBI" id="CHEBI:29999"/>
        <dbReference type="ChEBI" id="CHEBI:43474"/>
        <dbReference type="ChEBI" id="CHEBI:83421"/>
        <dbReference type="EC" id="3.1.3.16"/>
    </reaction>
</comment>
<evidence type="ECO:0000313" key="3">
    <source>
        <dbReference type="Proteomes" id="UP000541444"/>
    </source>
</evidence>
<dbReference type="EC" id="3.1.3.16" evidence="1"/>
<name>A0A7J7KYT1_9MAGN</name>
<keyword evidence="1" id="KW-0904">Protein phosphatase</keyword>
<evidence type="ECO:0000256" key="1">
    <source>
        <dbReference type="RuleBase" id="RU366020"/>
    </source>
</evidence>
<dbReference type="AlphaFoldDB" id="A0A7J7KYT1"/>
<comment type="similarity">
    <text evidence="1">Belongs to the PP2C family.</text>
</comment>
<dbReference type="GO" id="GO:0046872">
    <property type="term" value="F:metal ion binding"/>
    <property type="evidence" value="ECO:0007669"/>
    <property type="project" value="UniProtKB-UniRule"/>
</dbReference>
<dbReference type="SUPFAM" id="SSF81606">
    <property type="entry name" value="PP2C-like"/>
    <property type="match status" value="1"/>
</dbReference>
<keyword evidence="1" id="KW-0479">Metal-binding</keyword>
<keyword evidence="1" id="KW-0378">Hydrolase</keyword>
<dbReference type="Proteomes" id="UP000541444">
    <property type="component" value="Unassembled WGS sequence"/>
</dbReference>
<evidence type="ECO:0000313" key="2">
    <source>
        <dbReference type="EMBL" id="KAF6135462.1"/>
    </source>
</evidence>
<accession>A0A7J7KYT1</accession>
<protein>
    <recommendedName>
        <fullName evidence="1">Protein phosphatase</fullName>
        <ecNumber evidence="1">3.1.3.16</ecNumber>
    </recommendedName>
</protein>
<dbReference type="PANTHER" id="PTHR12320">
    <property type="entry name" value="PROTEIN PHOSPHATASE 2C"/>
    <property type="match status" value="1"/>
</dbReference>
<dbReference type="OrthoDB" id="60843at2759"/>
<comment type="catalytic activity">
    <reaction evidence="1">
        <text>O-phospho-L-threonyl-[protein] + H2O = L-threonyl-[protein] + phosphate</text>
        <dbReference type="Rhea" id="RHEA:47004"/>
        <dbReference type="Rhea" id="RHEA-COMP:11060"/>
        <dbReference type="Rhea" id="RHEA-COMP:11605"/>
        <dbReference type="ChEBI" id="CHEBI:15377"/>
        <dbReference type="ChEBI" id="CHEBI:30013"/>
        <dbReference type="ChEBI" id="CHEBI:43474"/>
        <dbReference type="ChEBI" id="CHEBI:61977"/>
        <dbReference type="EC" id="3.1.3.16"/>
    </reaction>
</comment>
<keyword evidence="1" id="KW-0464">Manganese</keyword>
<comment type="caution">
    <text evidence="2">The sequence shown here is derived from an EMBL/GenBank/DDBJ whole genome shotgun (WGS) entry which is preliminary data.</text>
</comment>